<accession>A0A7W6BR22</accession>
<keyword evidence="7" id="KW-0808">Transferase</keyword>
<evidence type="ECO:0000256" key="5">
    <source>
        <dbReference type="PROSITE-ProRule" id="PRU00409"/>
    </source>
</evidence>
<dbReference type="InterPro" id="IPR011095">
    <property type="entry name" value="Dala_Dala_lig_C"/>
</dbReference>
<dbReference type="RefSeq" id="WP_188071794.1">
    <property type="nucleotide sequence ID" value="NZ_BSPS01000019.1"/>
</dbReference>
<dbReference type="Proteomes" id="UP000571950">
    <property type="component" value="Unassembled WGS sequence"/>
</dbReference>
<dbReference type="InterPro" id="IPR013815">
    <property type="entry name" value="ATP_grasp_subdomain_1"/>
</dbReference>
<keyword evidence="1" id="KW-0436">Ligase</keyword>
<organism evidence="7 8">
    <name type="scientific">Sphingobium jiangsuense</name>
    <dbReference type="NCBI Taxonomy" id="870476"/>
    <lineage>
        <taxon>Bacteria</taxon>
        <taxon>Pseudomonadati</taxon>
        <taxon>Pseudomonadota</taxon>
        <taxon>Alphaproteobacteria</taxon>
        <taxon>Sphingomonadales</taxon>
        <taxon>Sphingomonadaceae</taxon>
        <taxon>Sphingobium</taxon>
    </lineage>
</organism>
<reference evidence="7 8" key="1">
    <citation type="submission" date="2020-08" db="EMBL/GenBank/DDBJ databases">
        <title>Genomic Encyclopedia of Type Strains, Phase IV (KMG-IV): sequencing the most valuable type-strain genomes for metagenomic binning, comparative biology and taxonomic classification.</title>
        <authorList>
            <person name="Goeker M."/>
        </authorList>
    </citation>
    <scope>NUCLEOTIDE SEQUENCE [LARGE SCALE GENOMIC DNA]</scope>
    <source>
        <strain evidence="7 8">DSM 26189</strain>
    </source>
</reference>
<dbReference type="GO" id="GO:0071555">
    <property type="term" value="P:cell wall organization"/>
    <property type="evidence" value="ECO:0007669"/>
    <property type="project" value="UniProtKB-KW"/>
</dbReference>
<dbReference type="SUPFAM" id="SSF52440">
    <property type="entry name" value="PreATP-grasp domain"/>
    <property type="match status" value="1"/>
</dbReference>
<evidence type="ECO:0000256" key="2">
    <source>
        <dbReference type="ARBA" id="ARBA00022741"/>
    </source>
</evidence>
<evidence type="ECO:0000256" key="4">
    <source>
        <dbReference type="ARBA" id="ARBA00023316"/>
    </source>
</evidence>
<proteinExistence type="predicted"/>
<name>A0A7W6BR22_9SPHN</name>
<dbReference type="InterPro" id="IPR052032">
    <property type="entry name" value="ATP-dep_AA_Ligase"/>
</dbReference>
<dbReference type="PROSITE" id="PS50975">
    <property type="entry name" value="ATP_GRASP"/>
    <property type="match status" value="1"/>
</dbReference>
<dbReference type="Gene3D" id="3.30.1490.20">
    <property type="entry name" value="ATP-grasp fold, A domain"/>
    <property type="match status" value="1"/>
</dbReference>
<gene>
    <name evidence="7" type="ORF">GGR43_001961</name>
</gene>
<sequence length="392" mass="43530">MKVLLIGSSFSAMPFLYELKRLGADVSVIGKYEADPCHSFVEHSIHEDYSDSENLLRICKEHGFDHIVPSCNDYSYVAGAAVANVLGLPGFDSPEVTEILHTKDRFRRFCREIGVPAPRIYGEVTPDSGTQEVSAQLDGPALVKPVDSFSGRGVELIHSAAELDEAIARAMDMSRGKRAVVEQFVEGALHSHTAFIADGRIIWHQFVDEFCEVYRYQVDRSQFPTRLTAEIRDAVQRAMERVVEALGLCDGLLHTQFIASEHAFWIIECMRRCPGDLYGHHFKFSFGYNYEAQYVAGFLGRKPQPPAADGPSPMRIERRVLSVADPQAFFAVYLGADGGDGGPEKIYVPLKDSGQKLEAAPFDKAGILFLRGDPETTPEQISATKAHMLFHN</sequence>
<evidence type="ECO:0000259" key="6">
    <source>
        <dbReference type="PROSITE" id="PS50975"/>
    </source>
</evidence>
<evidence type="ECO:0000256" key="1">
    <source>
        <dbReference type="ARBA" id="ARBA00022598"/>
    </source>
</evidence>
<dbReference type="SUPFAM" id="SSF56059">
    <property type="entry name" value="Glutathione synthetase ATP-binding domain-like"/>
    <property type="match status" value="1"/>
</dbReference>
<keyword evidence="4" id="KW-0961">Cell wall biogenesis/degradation</keyword>
<evidence type="ECO:0000256" key="3">
    <source>
        <dbReference type="ARBA" id="ARBA00022840"/>
    </source>
</evidence>
<feature type="domain" description="ATP-grasp" evidence="6">
    <location>
        <begin position="107"/>
        <end position="299"/>
    </location>
</feature>
<dbReference type="EMBL" id="JACIDT010000006">
    <property type="protein sequence ID" value="MBB3926244.1"/>
    <property type="molecule type" value="Genomic_DNA"/>
</dbReference>
<keyword evidence="2 5" id="KW-0547">Nucleotide-binding</keyword>
<dbReference type="AlphaFoldDB" id="A0A7W6BR22"/>
<dbReference type="Gene3D" id="3.40.50.20">
    <property type="match status" value="1"/>
</dbReference>
<protein>
    <submittedName>
        <fullName evidence="7">Formate-dependent phosphoribosylglycinamide formyltransferase (GAR transformylase)</fullName>
    </submittedName>
</protein>
<dbReference type="GO" id="GO:0016740">
    <property type="term" value="F:transferase activity"/>
    <property type="evidence" value="ECO:0007669"/>
    <property type="project" value="UniProtKB-KW"/>
</dbReference>
<dbReference type="Pfam" id="PF07478">
    <property type="entry name" value="Dala_Dala_lig_C"/>
    <property type="match status" value="1"/>
</dbReference>
<evidence type="ECO:0000313" key="8">
    <source>
        <dbReference type="Proteomes" id="UP000571950"/>
    </source>
</evidence>
<dbReference type="GO" id="GO:0005524">
    <property type="term" value="F:ATP binding"/>
    <property type="evidence" value="ECO:0007669"/>
    <property type="project" value="UniProtKB-UniRule"/>
</dbReference>
<keyword evidence="3 5" id="KW-0067">ATP-binding</keyword>
<dbReference type="PANTHER" id="PTHR43585">
    <property type="entry name" value="FUMIPYRROLE BIOSYNTHESIS PROTEIN C"/>
    <property type="match status" value="1"/>
</dbReference>
<dbReference type="GO" id="GO:0046872">
    <property type="term" value="F:metal ion binding"/>
    <property type="evidence" value="ECO:0007669"/>
    <property type="project" value="InterPro"/>
</dbReference>
<dbReference type="Gene3D" id="3.30.470.20">
    <property type="entry name" value="ATP-grasp fold, B domain"/>
    <property type="match status" value="1"/>
</dbReference>
<dbReference type="InterPro" id="IPR011761">
    <property type="entry name" value="ATP-grasp"/>
</dbReference>
<comment type="caution">
    <text evidence="7">The sequence shown here is derived from an EMBL/GenBank/DDBJ whole genome shotgun (WGS) entry which is preliminary data.</text>
</comment>
<evidence type="ECO:0000313" key="7">
    <source>
        <dbReference type="EMBL" id="MBB3926244.1"/>
    </source>
</evidence>
<dbReference type="PANTHER" id="PTHR43585:SF2">
    <property type="entry name" value="ATP-GRASP ENZYME FSQD"/>
    <property type="match status" value="1"/>
</dbReference>
<dbReference type="InterPro" id="IPR016185">
    <property type="entry name" value="PreATP-grasp_dom_sf"/>
</dbReference>
<keyword evidence="8" id="KW-1185">Reference proteome</keyword>
<dbReference type="GO" id="GO:0008716">
    <property type="term" value="F:D-alanine-D-alanine ligase activity"/>
    <property type="evidence" value="ECO:0007669"/>
    <property type="project" value="InterPro"/>
</dbReference>